<proteinExistence type="predicted"/>
<dbReference type="EMBL" id="JAAGAX010000011">
    <property type="protein sequence ID" value="KAF2298812.1"/>
    <property type="molecule type" value="Genomic_DNA"/>
</dbReference>
<accession>A0A6A6LBL2</accession>
<dbReference type="PANTHER" id="PTHR33237:SF46">
    <property type="entry name" value="OS01G0606100 PROTEIN"/>
    <property type="match status" value="1"/>
</dbReference>
<sequence length="176" mass="19536">MALTSPEHTSVSGSDSPKRLSLGFLTSISSLMSLCAKHATRVSTKLKTTALSTHHHHDGVKTLKLLSLKSPLVRPKQLLMQISNKTIAFVHSKKRAADDDEDVVMGPEEFGDGGVWQKTILMGNKCQPLDFSGVIYYDISGKQLNEIPLRSPFASPLPRYLTREKEMFGEILEMHM</sequence>
<dbReference type="PANTHER" id="PTHR33237">
    <property type="entry name" value="F2P16.13 PROTEIN-RELATED"/>
    <property type="match status" value="1"/>
</dbReference>
<reference evidence="1 2" key="1">
    <citation type="journal article" date="2020" name="Mol. Plant">
        <title>The Chromosome-Based Rubber Tree Genome Provides New Insights into Spurge Genome Evolution and Rubber Biosynthesis.</title>
        <authorList>
            <person name="Liu J."/>
            <person name="Shi C."/>
            <person name="Shi C.C."/>
            <person name="Li W."/>
            <person name="Zhang Q.J."/>
            <person name="Zhang Y."/>
            <person name="Li K."/>
            <person name="Lu H.F."/>
            <person name="Shi C."/>
            <person name="Zhu S.T."/>
            <person name="Xiao Z.Y."/>
            <person name="Nan H."/>
            <person name="Yue Y."/>
            <person name="Zhu X.G."/>
            <person name="Wu Y."/>
            <person name="Hong X.N."/>
            <person name="Fan G.Y."/>
            <person name="Tong Y."/>
            <person name="Zhang D."/>
            <person name="Mao C.L."/>
            <person name="Liu Y.L."/>
            <person name="Hao S.J."/>
            <person name="Liu W.Q."/>
            <person name="Lv M.Q."/>
            <person name="Zhang H.B."/>
            <person name="Liu Y."/>
            <person name="Hu-Tang G.R."/>
            <person name="Wang J.P."/>
            <person name="Wang J.H."/>
            <person name="Sun Y.H."/>
            <person name="Ni S.B."/>
            <person name="Chen W.B."/>
            <person name="Zhang X.C."/>
            <person name="Jiao Y.N."/>
            <person name="Eichler E.E."/>
            <person name="Li G.H."/>
            <person name="Liu X."/>
            <person name="Gao L.Z."/>
        </authorList>
    </citation>
    <scope>NUCLEOTIDE SEQUENCE [LARGE SCALE GENOMIC DNA]</scope>
    <source>
        <strain evidence="2">cv. GT1</strain>
        <tissue evidence="1">Leaf</tissue>
    </source>
</reference>
<gene>
    <name evidence="1" type="ORF">GH714_028133</name>
</gene>
<protein>
    <submittedName>
        <fullName evidence="1">Uncharacterized protein</fullName>
    </submittedName>
</protein>
<comment type="caution">
    <text evidence="1">The sequence shown here is derived from an EMBL/GenBank/DDBJ whole genome shotgun (WGS) entry which is preliminary data.</text>
</comment>
<dbReference type="Proteomes" id="UP000467840">
    <property type="component" value="Chromosome 1"/>
</dbReference>
<dbReference type="AlphaFoldDB" id="A0A6A6LBL2"/>
<name>A0A6A6LBL2_HEVBR</name>
<keyword evidence="2" id="KW-1185">Reference proteome</keyword>
<evidence type="ECO:0000313" key="1">
    <source>
        <dbReference type="EMBL" id="KAF2298812.1"/>
    </source>
</evidence>
<organism evidence="1 2">
    <name type="scientific">Hevea brasiliensis</name>
    <name type="common">Para rubber tree</name>
    <name type="synonym">Siphonia brasiliensis</name>
    <dbReference type="NCBI Taxonomy" id="3981"/>
    <lineage>
        <taxon>Eukaryota</taxon>
        <taxon>Viridiplantae</taxon>
        <taxon>Streptophyta</taxon>
        <taxon>Embryophyta</taxon>
        <taxon>Tracheophyta</taxon>
        <taxon>Spermatophyta</taxon>
        <taxon>Magnoliopsida</taxon>
        <taxon>eudicotyledons</taxon>
        <taxon>Gunneridae</taxon>
        <taxon>Pentapetalae</taxon>
        <taxon>rosids</taxon>
        <taxon>fabids</taxon>
        <taxon>Malpighiales</taxon>
        <taxon>Euphorbiaceae</taxon>
        <taxon>Crotonoideae</taxon>
        <taxon>Micrandreae</taxon>
        <taxon>Hevea</taxon>
    </lineage>
</organism>
<evidence type="ECO:0000313" key="2">
    <source>
        <dbReference type="Proteomes" id="UP000467840"/>
    </source>
</evidence>